<feature type="domain" description="DUF4214" evidence="2">
    <location>
        <begin position="411"/>
        <end position="479"/>
    </location>
</feature>
<dbReference type="SUPFAM" id="SSF55797">
    <property type="entry name" value="PR-1-like"/>
    <property type="match status" value="1"/>
</dbReference>
<evidence type="ECO:0000259" key="2">
    <source>
        <dbReference type="Pfam" id="PF13946"/>
    </source>
</evidence>
<feature type="domain" description="SCP" evidence="1">
    <location>
        <begin position="12"/>
        <end position="166"/>
    </location>
</feature>
<dbReference type="InterPro" id="IPR035940">
    <property type="entry name" value="CAP_sf"/>
</dbReference>
<dbReference type="InterPro" id="IPR014044">
    <property type="entry name" value="CAP_dom"/>
</dbReference>
<evidence type="ECO:0000313" key="3">
    <source>
        <dbReference type="EMBL" id="GGK46836.1"/>
    </source>
</evidence>
<dbReference type="InterPro" id="IPR013784">
    <property type="entry name" value="Carb-bd-like_fold"/>
</dbReference>
<dbReference type="PANTHER" id="PTHR31157:SF1">
    <property type="entry name" value="SCP DOMAIN-CONTAINING PROTEIN"/>
    <property type="match status" value="1"/>
</dbReference>
<dbReference type="RefSeq" id="WP_188914783.1">
    <property type="nucleotide sequence ID" value="NZ_BMMF01000012.1"/>
</dbReference>
<reference evidence="3 4" key="1">
    <citation type="journal article" date="2014" name="Int. J. Syst. Evol. Microbiol.">
        <title>Complete genome sequence of Corynebacterium casei LMG S-19264T (=DSM 44701T), isolated from a smear-ripened cheese.</title>
        <authorList>
            <consortium name="US DOE Joint Genome Institute (JGI-PGF)"/>
            <person name="Walter F."/>
            <person name="Albersmeier A."/>
            <person name="Kalinowski J."/>
            <person name="Ruckert C."/>
        </authorList>
    </citation>
    <scope>NUCLEOTIDE SEQUENCE [LARGE SCALE GENOMIC DNA]</scope>
    <source>
        <strain evidence="3 4">CGMCC 1.9161</strain>
    </source>
</reference>
<keyword evidence="4" id="KW-1185">Reference proteome</keyword>
<sequence>MSFPTALEQLFLELVNQARADPAGELARFNALNDSLLPGRQDMGNLNEGLSAGRISADPKQPLAFIPTLGDAARGHSSDMLRQSYFAHQGLDGRSPSERGFAAGWDRGASGWTFGENIAFSGSTAPGYAERVETLIAHHLGLFQSSGHRVNLMNPDFSETGVGQAMGAYTINGATYGSSSLFTQKFADAGRTYITGVVIDDRDGDRFYDIGEGRGGIEIVATGAAGAVATATWDAGGYTLQVAPGTYTVTFSGTALASPVVRTVTVGADNVKVDVRVQDAGAPTIGDGGQTPGTGVPVAGDGTLRLLPGMERVAGTVGLDTLVVDAGRGAIVVDVQPDGSVTVAVGGAAPVVLTSVERVRLDDGTVAFDVDGAAGKAYRLYEAAFDRTPDEGGLGFWIGVFDAGASIQAVAAAFVGSAEFASLYGQVDDAGFVDLLYRNILDRAGEAGGTAYWISELADGMSRGDVLASFSDGTENRARTADAIADGIWYV</sequence>
<name>A0A917QEK0_9HYPH</name>
<gene>
    <name evidence="3" type="ORF">GCM10011322_37430</name>
</gene>
<dbReference type="Proteomes" id="UP000600449">
    <property type="component" value="Unassembled WGS sequence"/>
</dbReference>
<dbReference type="Gene3D" id="3.40.33.10">
    <property type="entry name" value="CAP"/>
    <property type="match status" value="1"/>
</dbReference>
<evidence type="ECO:0000313" key="4">
    <source>
        <dbReference type="Proteomes" id="UP000600449"/>
    </source>
</evidence>
<evidence type="ECO:0008006" key="5">
    <source>
        <dbReference type="Google" id="ProtNLM"/>
    </source>
</evidence>
<dbReference type="Pfam" id="PF00188">
    <property type="entry name" value="CAP"/>
    <property type="match status" value="1"/>
</dbReference>
<evidence type="ECO:0000259" key="1">
    <source>
        <dbReference type="Pfam" id="PF00188"/>
    </source>
</evidence>
<dbReference type="EMBL" id="BMMF01000012">
    <property type="protein sequence ID" value="GGK46836.1"/>
    <property type="molecule type" value="Genomic_DNA"/>
</dbReference>
<dbReference type="CDD" id="cd05379">
    <property type="entry name" value="CAP_bacterial"/>
    <property type="match status" value="1"/>
</dbReference>
<proteinExistence type="predicted"/>
<dbReference type="AlphaFoldDB" id="A0A917QEK0"/>
<dbReference type="Pfam" id="PF13946">
    <property type="entry name" value="DUF4214"/>
    <property type="match status" value="1"/>
</dbReference>
<accession>A0A917QEK0</accession>
<dbReference type="SUPFAM" id="SSF49452">
    <property type="entry name" value="Starch-binding domain-like"/>
    <property type="match status" value="1"/>
</dbReference>
<comment type="caution">
    <text evidence="3">The sequence shown here is derived from an EMBL/GenBank/DDBJ whole genome shotgun (WGS) entry which is preliminary data.</text>
</comment>
<organism evidence="3 4">
    <name type="scientific">Salinarimonas ramus</name>
    <dbReference type="NCBI Taxonomy" id="690164"/>
    <lineage>
        <taxon>Bacteria</taxon>
        <taxon>Pseudomonadati</taxon>
        <taxon>Pseudomonadota</taxon>
        <taxon>Alphaproteobacteria</taxon>
        <taxon>Hyphomicrobiales</taxon>
        <taxon>Salinarimonadaceae</taxon>
        <taxon>Salinarimonas</taxon>
    </lineage>
</organism>
<protein>
    <recommendedName>
        <fullName evidence="5">DUF4214 domain-containing protein</fullName>
    </recommendedName>
</protein>
<dbReference type="InterPro" id="IPR025282">
    <property type="entry name" value="DUF4214"/>
</dbReference>
<dbReference type="Gene3D" id="2.60.40.1120">
    <property type="entry name" value="Carboxypeptidase-like, regulatory domain"/>
    <property type="match status" value="1"/>
</dbReference>
<dbReference type="GO" id="GO:0030246">
    <property type="term" value="F:carbohydrate binding"/>
    <property type="evidence" value="ECO:0007669"/>
    <property type="project" value="InterPro"/>
</dbReference>
<dbReference type="PANTHER" id="PTHR31157">
    <property type="entry name" value="SCP DOMAIN-CONTAINING PROTEIN"/>
    <property type="match status" value="1"/>
</dbReference>